<reference evidence="1 2" key="1">
    <citation type="submission" date="2018-06" db="EMBL/GenBank/DDBJ databases">
        <title>Draft Genome Sequence of a Novel Marine Bacterium Related to the Verrucomicrobia.</title>
        <authorList>
            <person name="Vosseberg J."/>
            <person name="Martijn J."/>
            <person name="Ettema T.J.G."/>
        </authorList>
    </citation>
    <scope>NUCLEOTIDE SEQUENCE [LARGE SCALE GENOMIC DNA]</scope>
    <source>
        <strain evidence="1">TARA_B100001123</strain>
    </source>
</reference>
<dbReference type="SUPFAM" id="SSF89550">
    <property type="entry name" value="PHP domain-like"/>
    <property type="match status" value="1"/>
</dbReference>
<evidence type="ECO:0000313" key="1">
    <source>
        <dbReference type="EMBL" id="AWT59495.1"/>
    </source>
</evidence>
<dbReference type="InterPro" id="IPR016195">
    <property type="entry name" value="Pol/histidinol_Pase-like"/>
</dbReference>
<dbReference type="KEGG" id="mtar:DF168_00685"/>
<dbReference type="Proteomes" id="UP000247465">
    <property type="component" value="Chromosome"/>
</dbReference>
<proteinExistence type="predicted"/>
<gene>
    <name evidence="1" type="ORF">DF168_00685</name>
</gene>
<name>A0A2Z4ADM7_9BACT</name>
<evidence type="ECO:0008006" key="3">
    <source>
        <dbReference type="Google" id="ProtNLM"/>
    </source>
</evidence>
<organism evidence="1 2">
    <name type="scientific">Candidatus Moanibacter tarae</name>
    <dbReference type="NCBI Taxonomy" id="2200854"/>
    <lineage>
        <taxon>Bacteria</taxon>
        <taxon>Pseudomonadati</taxon>
        <taxon>Verrucomicrobiota</taxon>
        <taxon>Opitutia</taxon>
        <taxon>Puniceicoccales</taxon>
        <taxon>Puniceicoccales incertae sedis</taxon>
        <taxon>Candidatus Moanibacter</taxon>
    </lineage>
</organism>
<protein>
    <recommendedName>
        <fullName evidence="3">Polymerase/histidinol phosphatase N-terminal domain-containing protein</fullName>
    </recommendedName>
</protein>
<sequence>MKRIVKRETARQIDSLKVVFEGVRDYVATERETKPLRLYVECTEGLISGSDIRVVISTFHSLTPDWLFEGVSIEDGEGKLVLGHGLPVAWHEKVQGGVAPAGGGLVGRPLGEIFLCTVQVTRTVSSGSRLVFLFHANSCNHADVEGSLQVKVRTPESYDFELVGASLLLKNHPGKASRLEARITATPDKEGNHRLVVFATDDNLNPISDFQGDLTINSNNPVSSLPSAIVTGNDGRAVVEGIKVDGAKPVRITVKEQKSGMKAKTGPVSTSLGTNRKHFFGAMHFHTRLSVDGDRDPRAAYAYARDYLNLDVVAMTDHAPIGPAWDECLATNEEFYEPGRFVTIPAWESSNAYGHANIYLRAPDSEGGTWLWNPDVCPSDVSFPDDVVVVPHHPNTGELIEQGTHRKLLSKGIFWSKYDWSIRNPRVGLVEIVQQRGNFEADSLDDYWGINMGGQRASVQDALIRGWRLGFVAGTDNHQGYPTQGRDGQYVGMTCYRASELTRDAIWCALDQRRTYATSGVPIVCDFSVNGNPSGGEGYLSEGSPVFFSASIHGTASIERVEIMSMGKLVWQLKPNTIDVEIDEEELPALKTDWAYYYLRLRQEDGHRAWLSPVWLERR</sequence>
<accession>A0A2Z4ADM7</accession>
<dbReference type="AlphaFoldDB" id="A0A2Z4ADM7"/>
<evidence type="ECO:0000313" key="2">
    <source>
        <dbReference type="Proteomes" id="UP000247465"/>
    </source>
</evidence>
<dbReference type="EMBL" id="CP029803">
    <property type="protein sequence ID" value="AWT59495.1"/>
    <property type="molecule type" value="Genomic_DNA"/>
</dbReference>
<dbReference type="Gene3D" id="3.20.20.140">
    <property type="entry name" value="Metal-dependent hydrolases"/>
    <property type="match status" value="1"/>
</dbReference>